<dbReference type="EMBL" id="JAPXFL010000015">
    <property type="protein sequence ID" value="KAK9497195.1"/>
    <property type="molecule type" value="Genomic_DNA"/>
</dbReference>
<proteinExistence type="predicted"/>
<organism evidence="2 3">
    <name type="scientific">Rhynocoris fuscipes</name>
    <dbReference type="NCBI Taxonomy" id="488301"/>
    <lineage>
        <taxon>Eukaryota</taxon>
        <taxon>Metazoa</taxon>
        <taxon>Ecdysozoa</taxon>
        <taxon>Arthropoda</taxon>
        <taxon>Hexapoda</taxon>
        <taxon>Insecta</taxon>
        <taxon>Pterygota</taxon>
        <taxon>Neoptera</taxon>
        <taxon>Paraneoptera</taxon>
        <taxon>Hemiptera</taxon>
        <taxon>Heteroptera</taxon>
        <taxon>Panheteroptera</taxon>
        <taxon>Cimicomorpha</taxon>
        <taxon>Reduviidae</taxon>
        <taxon>Harpactorinae</taxon>
        <taxon>Harpactorini</taxon>
        <taxon>Rhynocoris</taxon>
    </lineage>
</organism>
<name>A0AAW1CEU4_9HEMI</name>
<dbReference type="EMBL" id="JAPXFL010000015">
    <property type="protein sequence ID" value="KAK9497196.1"/>
    <property type="molecule type" value="Genomic_DNA"/>
</dbReference>
<protein>
    <submittedName>
        <fullName evidence="2">Uncharacterized protein</fullName>
    </submittedName>
</protein>
<evidence type="ECO:0000256" key="1">
    <source>
        <dbReference type="SAM" id="MobiDB-lite"/>
    </source>
</evidence>
<gene>
    <name evidence="2" type="ORF">O3M35_004560</name>
</gene>
<evidence type="ECO:0000313" key="2">
    <source>
        <dbReference type="EMBL" id="KAK9497196.1"/>
    </source>
</evidence>
<feature type="compositionally biased region" description="Pro residues" evidence="1">
    <location>
        <begin position="46"/>
        <end position="67"/>
    </location>
</feature>
<dbReference type="Proteomes" id="UP001461498">
    <property type="component" value="Unassembled WGS sequence"/>
</dbReference>
<evidence type="ECO:0000313" key="3">
    <source>
        <dbReference type="Proteomes" id="UP001461498"/>
    </source>
</evidence>
<keyword evidence="3" id="KW-1185">Reference proteome</keyword>
<dbReference type="AlphaFoldDB" id="A0AAW1CEU4"/>
<accession>A0AAW1CEU4</accession>
<comment type="caution">
    <text evidence="2">The sequence shown here is derived from an EMBL/GenBank/DDBJ whole genome shotgun (WGS) entry which is preliminary data.</text>
</comment>
<feature type="region of interest" description="Disordered" evidence="1">
    <location>
        <begin position="1"/>
        <end position="73"/>
    </location>
</feature>
<reference evidence="2 3" key="1">
    <citation type="submission" date="2022-12" db="EMBL/GenBank/DDBJ databases">
        <title>Chromosome-level genome assembly of true bugs.</title>
        <authorList>
            <person name="Ma L."/>
            <person name="Li H."/>
        </authorList>
    </citation>
    <scope>NUCLEOTIDE SEQUENCE [LARGE SCALE GENOMIC DNA]</scope>
    <source>
        <strain evidence="2">Lab_2022b</strain>
    </source>
</reference>
<sequence length="135" mass="13320">MENEREPDEGRGDGRHITAGGDGDHQFTIGAGGEDRGISAAEDLPPELPAPAPEMPGPAPEMPPPEGAVPAAAAEGAVPAAAAEGAVPAAAAEGVVPAAAAEEAIQQAAPQAAPRAARPARFQLFSRRHNGAGDA</sequence>